<evidence type="ECO:0000313" key="2">
    <source>
        <dbReference type="Proteomes" id="UP001482620"/>
    </source>
</evidence>
<dbReference type="EMBL" id="JAHRIQ010017145">
    <property type="protein sequence ID" value="MEQ2226993.1"/>
    <property type="molecule type" value="Genomic_DNA"/>
</dbReference>
<protein>
    <submittedName>
        <fullName evidence="1">Uncharacterized protein</fullName>
    </submittedName>
</protein>
<organism evidence="1 2">
    <name type="scientific">Ilyodon furcidens</name>
    <name type="common">goldbreast splitfin</name>
    <dbReference type="NCBI Taxonomy" id="33524"/>
    <lineage>
        <taxon>Eukaryota</taxon>
        <taxon>Metazoa</taxon>
        <taxon>Chordata</taxon>
        <taxon>Craniata</taxon>
        <taxon>Vertebrata</taxon>
        <taxon>Euteleostomi</taxon>
        <taxon>Actinopterygii</taxon>
        <taxon>Neopterygii</taxon>
        <taxon>Teleostei</taxon>
        <taxon>Neoteleostei</taxon>
        <taxon>Acanthomorphata</taxon>
        <taxon>Ovalentaria</taxon>
        <taxon>Atherinomorphae</taxon>
        <taxon>Cyprinodontiformes</taxon>
        <taxon>Goodeidae</taxon>
        <taxon>Ilyodon</taxon>
    </lineage>
</organism>
<accession>A0ABV0T4Y6</accession>
<evidence type="ECO:0000313" key="1">
    <source>
        <dbReference type="EMBL" id="MEQ2226993.1"/>
    </source>
</evidence>
<dbReference type="Proteomes" id="UP001482620">
    <property type="component" value="Unassembled WGS sequence"/>
</dbReference>
<proteinExistence type="predicted"/>
<feature type="non-terminal residue" evidence="1">
    <location>
        <position position="1"/>
    </location>
</feature>
<sequence>LNEAWTSLLVHFSGFRSSLVNMSKSSSSAQQAFVYSVNVFYMGGVLGQRSSGSNNHSDCCRLIRLQILRSLRTSNSPIYVTGTLVQ</sequence>
<keyword evidence="2" id="KW-1185">Reference proteome</keyword>
<comment type="caution">
    <text evidence="1">The sequence shown here is derived from an EMBL/GenBank/DDBJ whole genome shotgun (WGS) entry which is preliminary data.</text>
</comment>
<gene>
    <name evidence="1" type="ORF">ILYODFUR_033128</name>
</gene>
<name>A0ABV0T4Y6_9TELE</name>
<reference evidence="1 2" key="1">
    <citation type="submission" date="2021-06" db="EMBL/GenBank/DDBJ databases">
        <authorList>
            <person name="Palmer J.M."/>
        </authorList>
    </citation>
    <scope>NUCLEOTIDE SEQUENCE [LARGE SCALE GENOMIC DNA]</scope>
    <source>
        <strain evidence="2">if_2019</strain>
        <tissue evidence="1">Muscle</tissue>
    </source>
</reference>